<protein>
    <recommendedName>
        <fullName evidence="8">Guanylate cyclase domain-containing protein</fullName>
    </recommendedName>
</protein>
<evidence type="ECO:0000256" key="5">
    <source>
        <dbReference type="ARBA" id="ARBA00023136"/>
    </source>
</evidence>
<keyword evidence="3" id="KW-0547">Nucleotide-binding</keyword>
<feature type="region of interest" description="Disordered" evidence="7">
    <location>
        <begin position="1"/>
        <end position="28"/>
    </location>
</feature>
<feature type="domain" description="Guanylate cyclase" evidence="8">
    <location>
        <begin position="209"/>
        <end position="372"/>
    </location>
</feature>
<dbReference type="InterPro" id="IPR001054">
    <property type="entry name" value="A/G_cyclase"/>
</dbReference>
<keyword evidence="6" id="KW-0456">Lyase</keyword>
<dbReference type="GO" id="GO:0035556">
    <property type="term" value="P:intracellular signal transduction"/>
    <property type="evidence" value="ECO:0007669"/>
    <property type="project" value="InterPro"/>
</dbReference>
<dbReference type="PANTHER" id="PTHR11920">
    <property type="entry name" value="GUANYLYL CYCLASE"/>
    <property type="match status" value="1"/>
</dbReference>
<evidence type="ECO:0000313" key="9">
    <source>
        <dbReference type="EMBL" id="GIL53359.1"/>
    </source>
</evidence>
<dbReference type="Gene3D" id="3.30.70.1230">
    <property type="entry name" value="Nucleotide cyclase"/>
    <property type="match status" value="1"/>
</dbReference>
<dbReference type="SUPFAM" id="SSF55073">
    <property type="entry name" value="Nucleotide cyclase"/>
    <property type="match status" value="1"/>
</dbReference>
<sequence length="425" mass="46560">QKEQQQQQQQQPADPCGSSSLPVSPDVPPRSRCCWHRIIASRAVDPATGQDVIVVMQDDVTGKVLLERQLGLMFETEHRLLEQLYPNHMLRHLAEELVEQQQQQQQQQRQLQVQQQLQQKRQRLHEQSRQFSLQHSAAGRNADRSGFLGDVGSSNGGGVGSVALQPSVSLHPLISRRSRIPDGNSLRLAISPRQLQLRCALATMHPQVTLLFADIQGFTPMCKQVEPRDVMVMLNDLFTRFDALLDTYGVRKVETIGDAYFVAGGLVFDDARSHTGQTTANDGGGLGTDATAGHYSSRGGPAGEAATHALRVIKFAKAMLSAAQHVVMPTTGKPVKIRIGIHTGAVLSGLLGTRQARFCLFGNDVAAAARMETTGVPGAVHISDATYRLLPHKAREEWRATEGFEVKGYGHMQTYLSEEEAAKDA</sequence>
<dbReference type="InterPro" id="IPR050401">
    <property type="entry name" value="Cyclic_nucleotide_synthase"/>
</dbReference>
<dbReference type="Pfam" id="PF00211">
    <property type="entry name" value="Guanylate_cyc"/>
    <property type="match status" value="1"/>
</dbReference>
<dbReference type="InterPro" id="IPR029787">
    <property type="entry name" value="Nucleotide_cyclase"/>
</dbReference>
<keyword evidence="10" id="KW-1185">Reference proteome</keyword>
<evidence type="ECO:0000313" key="10">
    <source>
        <dbReference type="Proteomes" id="UP000747399"/>
    </source>
</evidence>
<feature type="non-terminal residue" evidence="9">
    <location>
        <position position="425"/>
    </location>
</feature>
<evidence type="ECO:0000259" key="8">
    <source>
        <dbReference type="PROSITE" id="PS50125"/>
    </source>
</evidence>
<keyword evidence="2" id="KW-0812">Transmembrane</keyword>
<dbReference type="AlphaFoldDB" id="A0A8J4B3H1"/>
<evidence type="ECO:0000256" key="2">
    <source>
        <dbReference type="ARBA" id="ARBA00022692"/>
    </source>
</evidence>
<name>A0A8J4B3H1_9CHLO</name>
<dbReference type="GO" id="GO:0007168">
    <property type="term" value="P:receptor guanylyl cyclase signaling pathway"/>
    <property type="evidence" value="ECO:0007669"/>
    <property type="project" value="TreeGrafter"/>
</dbReference>
<evidence type="ECO:0000256" key="4">
    <source>
        <dbReference type="ARBA" id="ARBA00022989"/>
    </source>
</evidence>
<feature type="region of interest" description="Disordered" evidence="7">
    <location>
        <begin position="124"/>
        <end position="150"/>
    </location>
</feature>
<dbReference type="SMART" id="SM00044">
    <property type="entry name" value="CYCc"/>
    <property type="match status" value="1"/>
</dbReference>
<dbReference type="CDD" id="cd07302">
    <property type="entry name" value="CHD"/>
    <property type="match status" value="1"/>
</dbReference>
<feature type="region of interest" description="Disordered" evidence="7">
    <location>
        <begin position="277"/>
        <end position="302"/>
    </location>
</feature>
<dbReference type="PANTHER" id="PTHR11920:SF335">
    <property type="entry name" value="GUANYLATE CYCLASE"/>
    <property type="match status" value="1"/>
</dbReference>
<dbReference type="GO" id="GO:0000166">
    <property type="term" value="F:nucleotide binding"/>
    <property type="evidence" value="ECO:0007669"/>
    <property type="project" value="UniProtKB-KW"/>
</dbReference>
<organism evidence="9 10">
    <name type="scientific">Volvox africanus</name>
    <dbReference type="NCBI Taxonomy" id="51714"/>
    <lineage>
        <taxon>Eukaryota</taxon>
        <taxon>Viridiplantae</taxon>
        <taxon>Chlorophyta</taxon>
        <taxon>core chlorophytes</taxon>
        <taxon>Chlorophyceae</taxon>
        <taxon>CS clade</taxon>
        <taxon>Chlamydomonadales</taxon>
        <taxon>Volvocaceae</taxon>
        <taxon>Volvox</taxon>
    </lineage>
</organism>
<gene>
    <name evidence="9" type="ORF">Vafri_9036</name>
</gene>
<feature type="compositionally biased region" description="Low complexity" evidence="7">
    <location>
        <begin position="1"/>
        <end position="11"/>
    </location>
</feature>
<comment type="caution">
    <text evidence="9">The sequence shown here is derived from an EMBL/GenBank/DDBJ whole genome shotgun (WGS) entry which is preliminary data.</text>
</comment>
<evidence type="ECO:0000256" key="3">
    <source>
        <dbReference type="ARBA" id="ARBA00022741"/>
    </source>
</evidence>
<dbReference type="GO" id="GO:0001653">
    <property type="term" value="F:peptide receptor activity"/>
    <property type="evidence" value="ECO:0007669"/>
    <property type="project" value="TreeGrafter"/>
</dbReference>
<keyword evidence="4" id="KW-1133">Transmembrane helix</keyword>
<comment type="subcellular location">
    <subcellularLocation>
        <location evidence="1">Membrane</location>
    </subcellularLocation>
</comment>
<evidence type="ECO:0000256" key="6">
    <source>
        <dbReference type="ARBA" id="ARBA00023239"/>
    </source>
</evidence>
<dbReference type="GO" id="GO:0004016">
    <property type="term" value="F:adenylate cyclase activity"/>
    <property type="evidence" value="ECO:0007669"/>
    <property type="project" value="TreeGrafter"/>
</dbReference>
<evidence type="ECO:0000256" key="7">
    <source>
        <dbReference type="SAM" id="MobiDB-lite"/>
    </source>
</evidence>
<evidence type="ECO:0000256" key="1">
    <source>
        <dbReference type="ARBA" id="ARBA00004370"/>
    </source>
</evidence>
<dbReference type="PROSITE" id="PS50125">
    <property type="entry name" value="GUANYLATE_CYCLASE_2"/>
    <property type="match status" value="1"/>
</dbReference>
<proteinExistence type="predicted"/>
<accession>A0A8J4B3H1</accession>
<dbReference type="GO" id="GO:0004383">
    <property type="term" value="F:guanylate cyclase activity"/>
    <property type="evidence" value="ECO:0007669"/>
    <property type="project" value="TreeGrafter"/>
</dbReference>
<dbReference type="GO" id="GO:0005886">
    <property type="term" value="C:plasma membrane"/>
    <property type="evidence" value="ECO:0007669"/>
    <property type="project" value="TreeGrafter"/>
</dbReference>
<reference evidence="9" key="1">
    <citation type="journal article" date="2021" name="Proc. Natl. Acad. Sci. U.S.A.">
        <title>Three genomes in the algal genus Volvox reveal the fate of a haploid sex-determining region after a transition to homothallism.</title>
        <authorList>
            <person name="Yamamoto K."/>
            <person name="Hamaji T."/>
            <person name="Kawai-Toyooka H."/>
            <person name="Matsuzaki R."/>
            <person name="Takahashi F."/>
            <person name="Nishimura Y."/>
            <person name="Kawachi M."/>
            <person name="Noguchi H."/>
            <person name="Minakuchi Y."/>
            <person name="Umen J.G."/>
            <person name="Toyoda A."/>
            <person name="Nozaki H."/>
        </authorList>
    </citation>
    <scope>NUCLEOTIDE SEQUENCE</scope>
    <source>
        <strain evidence="9">NIES-3780</strain>
    </source>
</reference>
<keyword evidence="5" id="KW-0472">Membrane</keyword>
<dbReference type="Proteomes" id="UP000747399">
    <property type="component" value="Unassembled WGS sequence"/>
</dbReference>
<dbReference type="EMBL" id="BNCO01000015">
    <property type="protein sequence ID" value="GIL53359.1"/>
    <property type="molecule type" value="Genomic_DNA"/>
</dbReference>